<dbReference type="HOGENOM" id="CLU_1517397_0_0_1"/>
<proteinExistence type="predicted"/>
<dbReference type="GO" id="GO:0000124">
    <property type="term" value="C:SAGA complex"/>
    <property type="evidence" value="ECO:0007669"/>
    <property type="project" value="InterPro"/>
</dbReference>
<evidence type="ECO:0000313" key="2">
    <source>
        <dbReference type="Ensembl" id="ENSCSAVP00000006269.1"/>
    </source>
</evidence>
<organism evidence="2 3">
    <name type="scientific">Ciona savignyi</name>
    <name type="common">Pacific transparent sea squirt</name>
    <dbReference type="NCBI Taxonomy" id="51511"/>
    <lineage>
        <taxon>Eukaryota</taxon>
        <taxon>Metazoa</taxon>
        <taxon>Chordata</taxon>
        <taxon>Tunicata</taxon>
        <taxon>Ascidiacea</taxon>
        <taxon>Phlebobranchia</taxon>
        <taxon>Cionidae</taxon>
        <taxon>Ciona</taxon>
    </lineage>
</organism>
<evidence type="ECO:0000313" key="3">
    <source>
        <dbReference type="Proteomes" id="UP000007875"/>
    </source>
</evidence>
<dbReference type="PANTHER" id="PTHR28598:SF1">
    <property type="entry name" value="STAGA COMPLEX 65 SUBUNIT GAMMA"/>
    <property type="match status" value="1"/>
</dbReference>
<protein>
    <submittedName>
        <fullName evidence="2">Uncharacterized protein</fullName>
    </submittedName>
</protein>
<dbReference type="OMA" id="NCEAREN"/>
<dbReference type="InParanoid" id="H2YLR7"/>
<evidence type="ECO:0000256" key="1">
    <source>
        <dbReference type="SAM" id="MobiDB-lite"/>
    </source>
</evidence>
<name>H2YLR7_CIOSA</name>
<feature type="compositionally biased region" description="Polar residues" evidence="1">
    <location>
        <begin position="149"/>
        <end position="168"/>
    </location>
</feature>
<reference evidence="2" key="2">
    <citation type="submission" date="2025-08" db="UniProtKB">
        <authorList>
            <consortium name="Ensembl"/>
        </authorList>
    </citation>
    <scope>IDENTIFICATION</scope>
</reference>
<dbReference type="Ensembl" id="ENSCSAVT00000006348.1">
    <property type="protein sequence ID" value="ENSCSAVP00000006269.1"/>
    <property type="gene ID" value="ENSCSAVG00000003750.1"/>
</dbReference>
<reference evidence="2" key="3">
    <citation type="submission" date="2025-09" db="UniProtKB">
        <authorList>
            <consortium name="Ensembl"/>
        </authorList>
    </citation>
    <scope>IDENTIFICATION</scope>
</reference>
<dbReference type="GeneTree" id="ENSGT00510000054415"/>
<dbReference type="AlphaFoldDB" id="H2YLR7"/>
<dbReference type="PANTHER" id="PTHR28598">
    <property type="entry name" value="STAGA COMPLEX 65 SUBUNIT GAMMA"/>
    <property type="match status" value="1"/>
</dbReference>
<feature type="region of interest" description="Disordered" evidence="1">
    <location>
        <begin position="149"/>
        <end position="177"/>
    </location>
</feature>
<keyword evidence="3" id="KW-1185">Reference proteome</keyword>
<feature type="region of interest" description="Disordered" evidence="1">
    <location>
        <begin position="72"/>
        <end position="96"/>
    </location>
</feature>
<dbReference type="Proteomes" id="UP000007875">
    <property type="component" value="Unassembled WGS sequence"/>
</dbReference>
<reference evidence="3" key="1">
    <citation type="submission" date="2003-08" db="EMBL/GenBank/DDBJ databases">
        <authorList>
            <person name="Birren B."/>
            <person name="Nusbaum C."/>
            <person name="Abebe A."/>
            <person name="Abouelleil A."/>
            <person name="Adekoya E."/>
            <person name="Ait-zahra M."/>
            <person name="Allen N."/>
            <person name="Allen T."/>
            <person name="An P."/>
            <person name="Anderson M."/>
            <person name="Anderson S."/>
            <person name="Arachchi H."/>
            <person name="Armbruster J."/>
            <person name="Bachantsang P."/>
            <person name="Baldwin J."/>
            <person name="Barry A."/>
            <person name="Bayul T."/>
            <person name="Blitshsteyn B."/>
            <person name="Bloom T."/>
            <person name="Blye J."/>
            <person name="Boguslavskiy L."/>
            <person name="Borowsky M."/>
            <person name="Boukhgalter B."/>
            <person name="Brunache A."/>
            <person name="Butler J."/>
            <person name="Calixte N."/>
            <person name="Calvo S."/>
            <person name="Camarata J."/>
            <person name="Campo K."/>
            <person name="Chang J."/>
            <person name="Cheshatsang Y."/>
            <person name="Citroen M."/>
            <person name="Collymore A."/>
            <person name="Considine T."/>
            <person name="Cook A."/>
            <person name="Cooke P."/>
            <person name="Corum B."/>
            <person name="Cuomo C."/>
            <person name="David R."/>
            <person name="Dawoe T."/>
            <person name="Degray S."/>
            <person name="Dodge S."/>
            <person name="Dooley K."/>
            <person name="Dorje P."/>
            <person name="Dorjee K."/>
            <person name="Dorris L."/>
            <person name="Duffey N."/>
            <person name="Dupes A."/>
            <person name="Elkins T."/>
            <person name="Engels R."/>
            <person name="Erickson J."/>
            <person name="Farina A."/>
            <person name="Faro S."/>
            <person name="Ferreira P."/>
            <person name="Fischer H."/>
            <person name="Fitzgerald M."/>
            <person name="Foley K."/>
            <person name="Gage D."/>
            <person name="Galagan J."/>
            <person name="Gearin G."/>
            <person name="Gnerre S."/>
            <person name="Gnirke A."/>
            <person name="Goyette A."/>
            <person name="Graham J."/>
            <person name="Grandbois E."/>
            <person name="Gyaltsen K."/>
            <person name="Hafez N."/>
            <person name="Hagopian D."/>
            <person name="Hagos B."/>
            <person name="Hall J."/>
            <person name="Hatcher B."/>
            <person name="Heller A."/>
            <person name="Higgins H."/>
            <person name="Honan T."/>
            <person name="Horn A."/>
            <person name="Houde N."/>
            <person name="Hughes L."/>
            <person name="Hulme W."/>
            <person name="Husby E."/>
            <person name="Iliev I."/>
            <person name="Jaffe D."/>
            <person name="Jones C."/>
            <person name="Kamal M."/>
            <person name="Kamat A."/>
            <person name="Kamvysselis M."/>
            <person name="Karlsson E."/>
            <person name="Kells C."/>
            <person name="Kieu A."/>
            <person name="Kisner P."/>
            <person name="Kodira C."/>
            <person name="Kulbokas E."/>
            <person name="Labutti K."/>
            <person name="Lama D."/>
            <person name="Landers T."/>
            <person name="Leger J."/>
            <person name="Levine S."/>
            <person name="Lewis D."/>
            <person name="Lewis T."/>
            <person name="Lindblad-toh K."/>
            <person name="Liu X."/>
            <person name="Lokyitsang T."/>
            <person name="Lokyitsang Y."/>
            <person name="Lucien O."/>
            <person name="Lui A."/>
            <person name="Ma L.J."/>
            <person name="Mabbitt R."/>
            <person name="Macdonald J."/>
            <person name="Maclean C."/>
            <person name="Major J."/>
            <person name="Manning J."/>
            <person name="Marabella R."/>
            <person name="Maru K."/>
            <person name="Matthews C."/>
            <person name="Mauceli E."/>
            <person name="Mccarthy M."/>
            <person name="Mcdonough S."/>
            <person name="Mcghee T."/>
            <person name="Meldrim J."/>
            <person name="Meneus L."/>
            <person name="Mesirov J."/>
            <person name="Mihalev A."/>
            <person name="Mihova T."/>
            <person name="Mikkelsen T."/>
            <person name="Mlenga V."/>
            <person name="Moru K."/>
            <person name="Mozes J."/>
            <person name="Mulrain L."/>
            <person name="Munson G."/>
            <person name="Naylor J."/>
            <person name="Newes C."/>
            <person name="Nguyen C."/>
            <person name="Nguyen N."/>
            <person name="Nguyen T."/>
            <person name="Nicol R."/>
            <person name="Nielsen C."/>
            <person name="Nizzari M."/>
            <person name="Norbu C."/>
            <person name="Norbu N."/>
            <person name="O'donnell P."/>
            <person name="Okoawo O."/>
            <person name="O'leary S."/>
            <person name="Omotosho B."/>
            <person name="O'neill K."/>
            <person name="Osman S."/>
            <person name="Parker S."/>
            <person name="Perrin D."/>
            <person name="Phunkhang P."/>
            <person name="Piqani B."/>
            <person name="Purcell S."/>
            <person name="Rachupka T."/>
            <person name="Ramasamy U."/>
            <person name="Rameau R."/>
            <person name="Ray V."/>
            <person name="Raymond C."/>
            <person name="Retta R."/>
            <person name="Richardson S."/>
            <person name="Rise C."/>
            <person name="Rodriguez J."/>
            <person name="Rogers J."/>
            <person name="Rogov P."/>
            <person name="Rutman M."/>
            <person name="Schupbach R."/>
            <person name="Seaman C."/>
            <person name="Settipalli S."/>
            <person name="Sharpe T."/>
            <person name="Sheridan J."/>
            <person name="Sherpa N."/>
            <person name="Shi J."/>
            <person name="Smirnov S."/>
            <person name="Smith C."/>
            <person name="Sougnez C."/>
            <person name="Spencer B."/>
            <person name="Stalker J."/>
            <person name="Stange-thomann N."/>
            <person name="Stavropoulos S."/>
            <person name="Stetson K."/>
            <person name="Stone C."/>
            <person name="Stone S."/>
            <person name="Stubbs M."/>
            <person name="Talamas J."/>
            <person name="Tchuinga P."/>
            <person name="Tenzing P."/>
            <person name="Tesfaye S."/>
            <person name="Theodore J."/>
            <person name="Thoulutsang Y."/>
            <person name="Topham K."/>
            <person name="Towey S."/>
            <person name="Tsamla T."/>
            <person name="Tsomo N."/>
            <person name="Vallee D."/>
            <person name="Vassiliev H."/>
            <person name="Venkataraman V."/>
            <person name="Vinson J."/>
            <person name="Vo A."/>
            <person name="Wade C."/>
            <person name="Wang S."/>
            <person name="Wangchuk T."/>
            <person name="Wangdi T."/>
            <person name="Whittaker C."/>
            <person name="Wilkinson J."/>
            <person name="Wu Y."/>
            <person name="Wyman D."/>
            <person name="Yadav S."/>
            <person name="Yang S."/>
            <person name="Yang X."/>
            <person name="Yeager S."/>
            <person name="Yee E."/>
            <person name="Young G."/>
            <person name="Zainoun J."/>
            <person name="Zembeck L."/>
            <person name="Zimmer A."/>
            <person name="Zody M."/>
            <person name="Lander E."/>
        </authorList>
    </citation>
    <scope>NUCLEOTIDE SEQUENCE [LARGE SCALE GENOMIC DNA]</scope>
</reference>
<accession>H2YLR7</accession>
<sequence length="177" mass="19920">MDVTKQFLEGISCALRQVLDNEALTGRTGFYDSIDQVLHDNDIDGISSLQKYYKTDIISYYMALKSKSKMLQNQLKSSKSKPNKGDQGNCEARENQSAINIPIKDETQTQSGWVPVHNTSGESVSTVIASTNPRWMPFVKIEPFNQSQLDNPITSFQPISSPTNTETSRPVRKKMRK</sequence>
<dbReference type="InterPro" id="IPR039460">
    <property type="entry name" value="SUPT7L/Spt7"/>
</dbReference>
<dbReference type="GO" id="GO:0003713">
    <property type="term" value="F:transcription coactivator activity"/>
    <property type="evidence" value="ECO:0007669"/>
    <property type="project" value="TreeGrafter"/>
</dbReference>